<dbReference type="SUPFAM" id="SSF46785">
    <property type="entry name" value="Winged helix' DNA-binding domain"/>
    <property type="match status" value="1"/>
</dbReference>
<organism evidence="3 4">
    <name type="scientific">Nocardioides agri</name>
    <dbReference type="NCBI Taxonomy" id="2682843"/>
    <lineage>
        <taxon>Bacteria</taxon>
        <taxon>Bacillati</taxon>
        <taxon>Actinomycetota</taxon>
        <taxon>Actinomycetes</taxon>
        <taxon>Propionibacteriales</taxon>
        <taxon>Nocardioidaceae</taxon>
        <taxon>Nocardioides</taxon>
    </lineage>
</organism>
<proteinExistence type="predicted"/>
<accession>A0A6L6Y0E7</accession>
<dbReference type="InterPro" id="IPR005149">
    <property type="entry name" value="Tscrpt_reg_PadR_N"/>
</dbReference>
<protein>
    <submittedName>
        <fullName evidence="3">PadR family transcriptional regulator</fullName>
    </submittedName>
</protein>
<dbReference type="InterPro" id="IPR036388">
    <property type="entry name" value="WH-like_DNA-bd_sf"/>
</dbReference>
<evidence type="ECO:0000313" key="4">
    <source>
        <dbReference type="Proteomes" id="UP000473525"/>
    </source>
</evidence>
<gene>
    <name evidence="3" type="ORF">GON03_17820</name>
</gene>
<sequence>MRGMTTTSYALLGLLALQPWTTYELAQQVRRSLSWFWPRTERKLYDEPKRLVAAGYATAREEFTGRRKRTVYEITPAGRAALRAWLAEPSAPPSREDEAMVRVFFADGGDLDALRATLAAMEEGARGRLAQLTAMEQGAYPFPQRRHISELAMRLQQDQERTTITWAAWARAEVDGWHATDDPRRVPQ</sequence>
<comment type="caution">
    <text evidence="3">The sequence shown here is derived from an EMBL/GenBank/DDBJ whole genome shotgun (WGS) entry which is preliminary data.</text>
</comment>
<dbReference type="Proteomes" id="UP000473525">
    <property type="component" value="Unassembled WGS sequence"/>
</dbReference>
<dbReference type="Pfam" id="PF10400">
    <property type="entry name" value="Vir_act_alpha_C"/>
    <property type="match status" value="1"/>
</dbReference>
<dbReference type="Pfam" id="PF03551">
    <property type="entry name" value="PadR"/>
    <property type="match status" value="1"/>
</dbReference>
<evidence type="ECO:0000259" key="2">
    <source>
        <dbReference type="Pfam" id="PF10400"/>
    </source>
</evidence>
<keyword evidence="4" id="KW-1185">Reference proteome</keyword>
<dbReference type="PANTHER" id="PTHR43252">
    <property type="entry name" value="TRANSCRIPTIONAL REGULATOR YQJI"/>
    <property type="match status" value="1"/>
</dbReference>
<feature type="domain" description="Transcription regulator PadR C-terminal" evidence="2">
    <location>
        <begin position="97"/>
        <end position="173"/>
    </location>
</feature>
<name>A0A6L6Y0E7_9ACTN</name>
<reference evidence="3 4" key="1">
    <citation type="submission" date="2019-12" db="EMBL/GenBank/DDBJ databases">
        <authorList>
            <person name="Huq M.A."/>
        </authorList>
    </citation>
    <scope>NUCLEOTIDE SEQUENCE [LARGE SCALE GENOMIC DNA]</scope>
    <source>
        <strain evidence="3 4">MAH-18</strain>
    </source>
</reference>
<dbReference type="EMBL" id="WSEK01000004">
    <property type="protein sequence ID" value="MVQ51045.1"/>
    <property type="molecule type" value="Genomic_DNA"/>
</dbReference>
<evidence type="ECO:0000259" key="1">
    <source>
        <dbReference type="Pfam" id="PF03551"/>
    </source>
</evidence>
<dbReference type="InterPro" id="IPR036390">
    <property type="entry name" value="WH_DNA-bd_sf"/>
</dbReference>
<evidence type="ECO:0000313" key="3">
    <source>
        <dbReference type="EMBL" id="MVQ51045.1"/>
    </source>
</evidence>
<dbReference type="Gene3D" id="6.10.140.190">
    <property type="match status" value="1"/>
</dbReference>
<dbReference type="Gene3D" id="1.10.10.10">
    <property type="entry name" value="Winged helix-like DNA-binding domain superfamily/Winged helix DNA-binding domain"/>
    <property type="match status" value="1"/>
</dbReference>
<dbReference type="AlphaFoldDB" id="A0A6L6Y0E7"/>
<dbReference type="InterPro" id="IPR018309">
    <property type="entry name" value="Tscrpt_reg_PadR_C"/>
</dbReference>
<feature type="domain" description="Transcription regulator PadR N-terminal" evidence="1">
    <location>
        <begin position="11"/>
        <end position="83"/>
    </location>
</feature>
<dbReference type="PANTHER" id="PTHR43252:SF4">
    <property type="entry name" value="TRANSCRIPTIONAL REGULATORY PROTEIN"/>
    <property type="match status" value="1"/>
</dbReference>